<reference evidence="1 2" key="1">
    <citation type="submission" date="2024-05" db="EMBL/GenBank/DDBJ databases">
        <title>Sphingomonas sp. HF-S3 16S ribosomal RNA gene Genome sequencing and assembly.</title>
        <authorList>
            <person name="Lee H."/>
        </authorList>
    </citation>
    <scope>NUCLEOTIDE SEQUENCE [LARGE SCALE GENOMIC DNA]</scope>
    <source>
        <strain evidence="1 2">HF-S3</strain>
    </source>
</reference>
<comment type="caution">
    <text evidence="1">The sequence shown here is derived from an EMBL/GenBank/DDBJ whole genome shotgun (WGS) entry which is preliminary data.</text>
</comment>
<name>A0ABV0B8U9_9SPHN</name>
<dbReference type="EMBL" id="JBDIZK010000007">
    <property type="protein sequence ID" value="MEN3747995.1"/>
    <property type="molecule type" value="Genomic_DNA"/>
</dbReference>
<keyword evidence="2" id="KW-1185">Reference proteome</keyword>
<accession>A0ABV0B8U9</accession>
<dbReference type="Proteomes" id="UP001427805">
    <property type="component" value="Unassembled WGS sequence"/>
</dbReference>
<proteinExistence type="predicted"/>
<evidence type="ECO:0000313" key="2">
    <source>
        <dbReference type="Proteomes" id="UP001427805"/>
    </source>
</evidence>
<sequence length="74" mass="8099">MPEGERAYLGRLRCKDGAAPAYDRAGSMGEGPFGFIIDLYKVTCAAESPVDVYMDMYHDGPENRPVPGFTIVEP</sequence>
<protein>
    <submittedName>
        <fullName evidence="1">Uncharacterized protein</fullName>
    </submittedName>
</protein>
<dbReference type="RefSeq" id="WP_346247011.1">
    <property type="nucleotide sequence ID" value="NZ_JBDIZK010000007.1"/>
</dbReference>
<gene>
    <name evidence="1" type="ORF">TPR58_12535</name>
</gene>
<evidence type="ECO:0000313" key="1">
    <source>
        <dbReference type="EMBL" id="MEN3747995.1"/>
    </source>
</evidence>
<organism evidence="1 2">
    <name type="scientific">Sphingomonas rustica</name>
    <dbReference type="NCBI Taxonomy" id="3103142"/>
    <lineage>
        <taxon>Bacteria</taxon>
        <taxon>Pseudomonadati</taxon>
        <taxon>Pseudomonadota</taxon>
        <taxon>Alphaproteobacteria</taxon>
        <taxon>Sphingomonadales</taxon>
        <taxon>Sphingomonadaceae</taxon>
        <taxon>Sphingomonas</taxon>
    </lineage>
</organism>